<reference evidence="1" key="1">
    <citation type="submission" date="2023-01" db="EMBL/GenBank/DDBJ databases">
        <title>Sulfurovum sp. zt1-1 genome assembly.</title>
        <authorList>
            <person name="Wang J."/>
        </authorList>
    </citation>
    <scope>NUCLEOTIDE SEQUENCE</scope>
    <source>
        <strain evidence="1">Zt1-1</strain>
    </source>
</reference>
<proteinExistence type="predicted"/>
<dbReference type="Proteomes" id="UP001169069">
    <property type="component" value="Unassembled WGS sequence"/>
</dbReference>
<dbReference type="RefSeq" id="WP_289413811.1">
    <property type="nucleotide sequence ID" value="NZ_JAQIBD010000002.1"/>
</dbReference>
<gene>
    <name evidence="1" type="ORF">PGH07_07730</name>
</gene>
<evidence type="ECO:0000313" key="2">
    <source>
        <dbReference type="Proteomes" id="UP001169069"/>
    </source>
</evidence>
<dbReference type="EMBL" id="JAQIBD010000002">
    <property type="protein sequence ID" value="MDM5272066.1"/>
    <property type="molecule type" value="Genomic_DNA"/>
</dbReference>
<organism evidence="1 2">
    <name type="scientific">Sulfurovum zhangzhouensis</name>
    <dbReference type="NCBI Taxonomy" id="3019067"/>
    <lineage>
        <taxon>Bacteria</taxon>
        <taxon>Pseudomonadati</taxon>
        <taxon>Campylobacterota</taxon>
        <taxon>Epsilonproteobacteria</taxon>
        <taxon>Campylobacterales</taxon>
        <taxon>Sulfurovaceae</taxon>
        <taxon>Sulfurovum</taxon>
    </lineage>
</organism>
<name>A0ABT7QYZ3_9BACT</name>
<keyword evidence="2" id="KW-1185">Reference proteome</keyword>
<evidence type="ECO:0008006" key="3">
    <source>
        <dbReference type="Google" id="ProtNLM"/>
    </source>
</evidence>
<sequence>MKKIIQYLALSAILPLVNGCSQKQLDPIDKQCIYPTLYESKLISSKPFNDPEPVDENRSIFYNADVLALHDSKEYYKQEVIKDNKTKRYLNELWRHHGISD</sequence>
<comment type="caution">
    <text evidence="1">The sequence shown here is derived from an EMBL/GenBank/DDBJ whole genome shotgun (WGS) entry which is preliminary data.</text>
</comment>
<protein>
    <recommendedName>
        <fullName evidence="3">Lipoprotein</fullName>
    </recommendedName>
</protein>
<accession>A0ABT7QYZ3</accession>
<evidence type="ECO:0000313" key="1">
    <source>
        <dbReference type="EMBL" id="MDM5272066.1"/>
    </source>
</evidence>